<dbReference type="PANTHER" id="PTHR15129">
    <property type="entry name" value="SRC-ASSOCIATED ADAPTOR PROTEIN"/>
    <property type="match status" value="1"/>
</dbReference>
<dbReference type="SUPFAM" id="SSF50044">
    <property type="entry name" value="SH3-domain"/>
    <property type="match status" value="1"/>
</dbReference>
<dbReference type="STRING" id="126957.T1IYX9"/>
<sequence>VESFCVCALQNENLSKSALTARDQLLEKLISFRKTLPQMTQKTNDSLSPEPVSPPPYLDMKGTNYVFSDTMESSYEVCENQLKGVDNEEPTYDIFENNTVSSSAAMTNATMKGFLEKKSRGLFNQYQKRWSVLNNGVLYYFAHISDSRQCGNIPLNGYEVRSMTNQTKDNKRDLGFELVCPGKRSYQFLAPTKQDLLKWITSIESEVAVTKFETPNSDTTFKSRLCENDQEIYETLEDETESKNLNISQQNAEISEVKLKPEEWYMGKWDCTADEPNELSFRSGQLVHITSKEYDNLNWWVGEIRGRIGLVPKNFLMEAYDIISE</sequence>
<dbReference type="GO" id="GO:0005737">
    <property type="term" value="C:cytoplasm"/>
    <property type="evidence" value="ECO:0007669"/>
    <property type="project" value="UniProtKB-SubCell"/>
</dbReference>
<keyword evidence="10" id="KW-1185">Reference proteome</keyword>
<protein>
    <recommendedName>
        <fullName evidence="11">Src kinase associated phosphoprotein 1</fullName>
    </recommendedName>
</protein>
<comment type="subcellular location">
    <subcellularLocation>
        <location evidence="1">Cytoplasm</location>
    </subcellularLocation>
</comment>
<evidence type="ECO:0000256" key="1">
    <source>
        <dbReference type="ARBA" id="ARBA00004496"/>
    </source>
</evidence>
<evidence type="ECO:0000256" key="4">
    <source>
        <dbReference type="ARBA" id="ARBA00022490"/>
    </source>
</evidence>
<dbReference type="EnsemblMetazoa" id="SMAR006447-RA">
    <property type="protein sequence ID" value="SMAR006447-PA"/>
    <property type="gene ID" value="SMAR006447"/>
</dbReference>
<dbReference type="Gene3D" id="6.10.250.220">
    <property type="match status" value="1"/>
</dbReference>
<dbReference type="Gene3D" id="2.30.30.40">
    <property type="entry name" value="SH3 Domains"/>
    <property type="match status" value="1"/>
</dbReference>
<dbReference type="InterPro" id="IPR037781">
    <property type="entry name" value="SKAP_fam"/>
</dbReference>
<dbReference type="EMBL" id="JH431701">
    <property type="status" value="NOT_ANNOTATED_CDS"/>
    <property type="molecule type" value="Genomic_DNA"/>
</dbReference>
<dbReference type="HOGENOM" id="CLU_062032_0_0_1"/>
<comment type="similarity">
    <text evidence="2">Belongs to the SKAP family.</text>
</comment>
<dbReference type="SMART" id="SM00326">
    <property type="entry name" value="SH3"/>
    <property type="match status" value="1"/>
</dbReference>
<dbReference type="InterPro" id="IPR011993">
    <property type="entry name" value="PH-like_dom_sf"/>
</dbReference>
<evidence type="ECO:0000256" key="6">
    <source>
        <dbReference type="PROSITE-ProRule" id="PRU00192"/>
    </source>
</evidence>
<evidence type="ECO:0000256" key="5">
    <source>
        <dbReference type="ARBA" id="ARBA00022553"/>
    </source>
</evidence>
<dbReference type="InterPro" id="IPR001452">
    <property type="entry name" value="SH3_domain"/>
</dbReference>
<reference evidence="9" key="2">
    <citation type="submission" date="2015-02" db="UniProtKB">
        <authorList>
            <consortium name="EnsemblMetazoa"/>
        </authorList>
    </citation>
    <scope>IDENTIFICATION</scope>
</reference>
<evidence type="ECO:0000259" key="8">
    <source>
        <dbReference type="PROSITE" id="PS50003"/>
    </source>
</evidence>
<organism evidence="9 10">
    <name type="scientific">Strigamia maritima</name>
    <name type="common">European centipede</name>
    <name type="synonym">Geophilus maritimus</name>
    <dbReference type="NCBI Taxonomy" id="126957"/>
    <lineage>
        <taxon>Eukaryota</taxon>
        <taxon>Metazoa</taxon>
        <taxon>Ecdysozoa</taxon>
        <taxon>Arthropoda</taxon>
        <taxon>Myriapoda</taxon>
        <taxon>Chilopoda</taxon>
        <taxon>Pleurostigmophora</taxon>
        <taxon>Geophilomorpha</taxon>
        <taxon>Linotaeniidae</taxon>
        <taxon>Strigamia</taxon>
    </lineage>
</organism>
<dbReference type="InterPro" id="IPR036028">
    <property type="entry name" value="SH3-like_dom_sf"/>
</dbReference>
<dbReference type="Proteomes" id="UP000014500">
    <property type="component" value="Unassembled WGS sequence"/>
</dbReference>
<dbReference type="PhylomeDB" id="T1IYX9"/>
<name>T1IYX9_STRMM</name>
<evidence type="ECO:0000313" key="10">
    <source>
        <dbReference type="Proteomes" id="UP000014500"/>
    </source>
</evidence>
<dbReference type="InterPro" id="IPR001849">
    <property type="entry name" value="PH_domain"/>
</dbReference>
<proteinExistence type="inferred from homology"/>
<dbReference type="PROSITE" id="PS50003">
    <property type="entry name" value="PH_DOMAIN"/>
    <property type="match status" value="1"/>
</dbReference>
<evidence type="ECO:0000259" key="7">
    <source>
        <dbReference type="PROSITE" id="PS50002"/>
    </source>
</evidence>
<evidence type="ECO:0000313" key="9">
    <source>
        <dbReference type="EnsemblMetazoa" id="SMAR006447-PA"/>
    </source>
</evidence>
<evidence type="ECO:0000256" key="2">
    <source>
        <dbReference type="ARBA" id="ARBA00005864"/>
    </source>
</evidence>
<feature type="domain" description="PH" evidence="8">
    <location>
        <begin position="108"/>
        <end position="208"/>
    </location>
</feature>
<dbReference type="GO" id="GO:0005886">
    <property type="term" value="C:plasma membrane"/>
    <property type="evidence" value="ECO:0007669"/>
    <property type="project" value="TreeGrafter"/>
</dbReference>
<keyword evidence="3 6" id="KW-0728">SH3 domain</keyword>
<keyword evidence="4" id="KW-0963">Cytoplasm</keyword>
<dbReference type="OMA" id="WCALSKG"/>
<dbReference type="Pfam" id="PF07653">
    <property type="entry name" value="SH3_2"/>
    <property type="match status" value="1"/>
</dbReference>
<dbReference type="SUPFAM" id="SSF50729">
    <property type="entry name" value="PH domain-like"/>
    <property type="match status" value="1"/>
</dbReference>
<dbReference type="eggNOG" id="ENOG502QVFD">
    <property type="taxonomic scope" value="Eukaryota"/>
</dbReference>
<accession>T1IYX9</accession>
<keyword evidence="5" id="KW-0597">Phosphoprotein</keyword>
<dbReference type="Gene3D" id="2.30.29.30">
    <property type="entry name" value="Pleckstrin-homology domain (PH domain)/Phosphotyrosine-binding domain (PTB)"/>
    <property type="match status" value="1"/>
</dbReference>
<dbReference type="Pfam" id="PF00169">
    <property type="entry name" value="PH"/>
    <property type="match status" value="1"/>
</dbReference>
<evidence type="ECO:0000256" key="3">
    <source>
        <dbReference type="ARBA" id="ARBA00022443"/>
    </source>
</evidence>
<dbReference type="SMART" id="SM00233">
    <property type="entry name" value="PH"/>
    <property type="match status" value="1"/>
</dbReference>
<feature type="domain" description="SH3" evidence="7">
    <location>
        <begin position="260"/>
        <end position="321"/>
    </location>
</feature>
<dbReference type="PANTHER" id="PTHR15129:SF0">
    <property type="entry name" value="SH3 DOMAIN-CONTAINING PROTEIN"/>
    <property type="match status" value="1"/>
</dbReference>
<evidence type="ECO:0008006" key="11">
    <source>
        <dbReference type="Google" id="ProtNLM"/>
    </source>
</evidence>
<dbReference type="AlphaFoldDB" id="T1IYX9"/>
<reference evidence="10" key="1">
    <citation type="submission" date="2011-05" db="EMBL/GenBank/DDBJ databases">
        <authorList>
            <person name="Richards S.R."/>
            <person name="Qu J."/>
            <person name="Jiang H."/>
            <person name="Jhangiani S.N."/>
            <person name="Agravi P."/>
            <person name="Goodspeed R."/>
            <person name="Gross S."/>
            <person name="Mandapat C."/>
            <person name="Jackson L."/>
            <person name="Mathew T."/>
            <person name="Pu L."/>
            <person name="Thornton R."/>
            <person name="Saada N."/>
            <person name="Wilczek-Boney K.B."/>
            <person name="Lee S."/>
            <person name="Kovar C."/>
            <person name="Wu Y."/>
            <person name="Scherer S.E."/>
            <person name="Worley K.C."/>
            <person name="Muzny D.M."/>
            <person name="Gibbs R."/>
        </authorList>
    </citation>
    <scope>NUCLEOTIDE SEQUENCE</scope>
    <source>
        <strain evidence="10">Brora</strain>
    </source>
</reference>
<dbReference type="PROSITE" id="PS50002">
    <property type="entry name" value="SH3"/>
    <property type="match status" value="1"/>
</dbReference>